<sequence length="119" mass="13954">MPYRIRRRAHDLIWVVMEDHLHLAEAERYYQEMWRLLDQCPKPTDLLVDGRRIASADWGARQRTEAIARHKHLGRIAFIVSEHHLLLFAPLVRFVSGVGLFGTEQEALRYLGTVMEYGD</sequence>
<proteinExistence type="predicted"/>
<organism evidence="1 2">
    <name type="scientific">Chloroflexus islandicus</name>
    <dbReference type="NCBI Taxonomy" id="1707952"/>
    <lineage>
        <taxon>Bacteria</taxon>
        <taxon>Bacillati</taxon>
        <taxon>Chloroflexota</taxon>
        <taxon>Chloroflexia</taxon>
        <taxon>Chloroflexales</taxon>
        <taxon>Chloroflexineae</taxon>
        <taxon>Chloroflexaceae</taxon>
        <taxon>Chloroflexus</taxon>
    </lineage>
</organism>
<dbReference type="Proteomes" id="UP000078287">
    <property type="component" value="Unassembled WGS sequence"/>
</dbReference>
<keyword evidence="2" id="KW-1185">Reference proteome</keyword>
<evidence type="ECO:0000313" key="2">
    <source>
        <dbReference type="Proteomes" id="UP000078287"/>
    </source>
</evidence>
<reference evidence="1 2" key="1">
    <citation type="submission" date="2016-04" db="EMBL/GenBank/DDBJ databases">
        <title>Chloroflexus islandicus sp. nov., a thermophilic filamentous anoxygenic phototrophic bacterium from geyser Strokkur (Iceland).</title>
        <authorList>
            <person name="Gaisin V.A."/>
            <person name="Kalashnikov A.M."/>
            <person name="Sukhacheva M.V."/>
            <person name="Grouzdev D.S."/>
            <person name="Ivanov T.M."/>
            <person name="Kuznetsov B."/>
            <person name="Gorlenko V.M."/>
        </authorList>
    </citation>
    <scope>NUCLEOTIDE SEQUENCE [LARGE SCALE GENOMIC DNA]</scope>
    <source>
        <strain evidence="2">isl-2</strain>
    </source>
</reference>
<evidence type="ECO:0008006" key="3">
    <source>
        <dbReference type="Google" id="ProtNLM"/>
    </source>
</evidence>
<dbReference type="SUPFAM" id="SSF52091">
    <property type="entry name" value="SpoIIaa-like"/>
    <property type="match status" value="1"/>
</dbReference>
<dbReference type="OrthoDB" id="159423at2"/>
<dbReference type="InterPro" id="IPR036513">
    <property type="entry name" value="STAS_dom_sf"/>
</dbReference>
<dbReference type="EMBL" id="LWQS01000041">
    <property type="protein sequence ID" value="OAN46937.1"/>
    <property type="molecule type" value="Genomic_DNA"/>
</dbReference>
<comment type="caution">
    <text evidence="1">The sequence shown here is derived from an EMBL/GenBank/DDBJ whole genome shotgun (WGS) entry which is preliminary data.</text>
</comment>
<evidence type="ECO:0000313" key="1">
    <source>
        <dbReference type="EMBL" id="OAN46937.1"/>
    </source>
</evidence>
<dbReference type="RefSeq" id="WP_066785278.1">
    <property type="nucleotide sequence ID" value="NZ_LWQS01000041.1"/>
</dbReference>
<dbReference type="STRING" id="1707952.A6A03_11560"/>
<name>A0A178MFM0_9CHLR</name>
<accession>A0A178MFM0</accession>
<dbReference type="AlphaFoldDB" id="A0A178MFM0"/>
<protein>
    <recommendedName>
        <fullName evidence="3">STAS/SEC14 domain-containing protein</fullName>
    </recommendedName>
</protein>
<gene>
    <name evidence="1" type="ORF">A6A03_11560</name>
</gene>